<keyword evidence="6 14" id="KW-1133">Transmembrane helix</keyword>
<evidence type="ECO:0000256" key="8">
    <source>
        <dbReference type="ARBA" id="ARBA00023136"/>
    </source>
</evidence>
<evidence type="ECO:0000256" key="11">
    <source>
        <dbReference type="ARBA" id="ARBA00065450"/>
    </source>
</evidence>
<comment type="subunit">
    <text evidence="11">Interacts with IFITM5.</text>
</comment>
<dbReference type="Ensembl" id="ENSVURT00010009347.1">
    <property type="protein sequence ID" value="ENSVURP00010008236.1"/>
    <property type="gene ID" value="ENSVURG00010006389.1"/>
</dbReference>
<evidence type="ECO:0000256" key="7">
    <source>
        <dbReference type="ARBA" id="ARBA00023110"/>
    </source>
</evidence>
<evidence type="ECO:0000256" key="14">
    <source>
        <dbReference type="SAM" id="Phobius"/>
    </source>
</evidence>
<comment type="similarity">
    <text evidence="3">Belongs to the FKBP-type PPIase family.</text>
</comment>
<comment type="catalytic activity">
    <reaction evidence="1 12">
        <text>[protein]-peptidylproline (omega=180) = [protein]-peptidylproline (omega=0)</text>
        <dbReference type="Rhea" id="RHEA:16237"/>
        <dbReference type="Rhea" id="RHEA-COMP:10747"/>
        <dbReference type="Rhea" id="RHEA-COMP:10748"/>
        <dbReference type="ChEBI" id="CHEBI:83833"/>
        <dbReference type="ChEBI" id="CHEBI:83834"/>
        <dbReference type="EC" id="5.2.1.8"/>
    </reaction>
</comment>
<dbReference type="InterPro" id="IPR046357">
    <property type="entry name" value="PPIase_dom_sf"/>
</dbReference>
<evidence type="ECO:0000256" key="3">
    <source>
        <dbReference type="ARBA" id="ARBA00006577"/>
    </source>
</evidence>
<dbReference type="Pfam" id="PF00254">
    <property type="entry name" value="FKBP_C"/>
    <property type="match status" value="1"/>
</dbReference>
<dbReference type="GO" id="GO:0003755">
    <property type="term" value="F:peptidyl-prolyl cis-trans isomerase activity"/>
    <property type="evidence" value="ECO:0007669"/>
    <property type="project" value="UniProtKB-KW"/>
</dbReference>
<dbReference type="CTD" id="51303"/>
<evidence type="ECO:0000256" key="13">
    <source>
        <dbReference type="SAM" id="MobiDB-lite"/>
    </source>
</evidence>
<proteinExistence type="inferred from homology"/>
<dbReference type="PANTHER" id="PTHR45779">
    <property type="entry name" value="PEPTIDYLPROLYL ISOMERASE"/>
    <property type="match status" value="1"/>
</dbReference>
<dbReference type="GeneTree" id="ENSGT00940000159521"/>
<reference evidence="16" key="3">
    <citation type="submission" date="2025-09" db="UniProtKB">
        <authorList>
            <consortium name="Ensembl"/>
        </authorList>
    </citation>
    <scope>IDENTIFICATION</scope>
</reference>
<evidence type="ECO:0000256" key="6">
    <source>
        <dbReference type="ARBA" id="ARBA00022989"/>
    </source>
</evidence>
<evidence type="ECO:0000256" key="1">
    <source>
        <dbReference type="ARBA" id="ARBA00000971"/>
    </source>
</evidence>
<feature type="transmembrane region" description="Helical" evidence="14">
    <location>
        <begin position="267"/>
        <end position="288"/>
    </location>
</feature>
<keyword evidence="4 14" id="KW-0812">Transmembrane</keyword>
<organism evidence="16 17">
    <name type="scientific">Vombatus ursinus</name>
    <name type="common">Common wombat</name>
    <dbReference type="NCBI Taxonomy" id="29139"/>
    <lineage>
        <taxon>Eukaryota</taxon>
        <taxon>Metazoa</taxon>
        <taxon>Chordata</taxon>
        <taxon>Craniata</taxon>
        <taxon>Vertebrata</taxon>
        <taxon>Euteleostomi</taxon>
        <taxon>Mammalia</taxon>
        <taxon>Metatheria</taxon>
        <taxon>Diprotodontia</taxon>
        <taxon>Vombatidae</taxon>
        <taxon>Vombatus</taxon>
    </lineage>
</organism>
<dbReference type="Gene3D" id="3.10.50.40">
    <property type="match status" value="1"/>
</dbReference>
<dbReference type="GO" id="GO:0005783">
    <property type="term" value="C:endoplasmic reticulum"/>
    <property type="evidence" value="ECO:0007669"/>
    <property type="project" value="TreeGrafter"/>
</dbReference>
<dbReference type="SUPFAM" id="SSF54534">
    <property type="entry name" value="FKBP-like"/>
    <property type="match status" value="1"/>
</dbReference>
<dbReference type="InterPro" id="IPR001179">
    <property type="entry name" value="PPIase_FKBP_dom"/>
</dbReference>
<dbReference type="Proteomes" id="UP000314987">
    <property type="component" value="Unassembled WGS sequence"/>
</dbReference>
<dbReference type="InterPro" id="IPR044609">
    <property type="entry name" value="FKBP2/11"/>
</dbReference>
<protein>
    <recommendedName>
        <fullName evidence="12">peptidylprolyl isomerase</fullName>
        <ecNumber evidence="12">5.2.1.8</ecNumber>
    </recommendedName>
</protein>
<dbReference type="RefSeq" id="XP_027700062.1">
    <property type="nucleotide sequence ID" value="XM_027844261.1"/>
</dbReference>
<keyword evidence="5" id="KW-0732">Signal</keyword>
<dbReference type="EC" id="5.2.1.8" evidence="12"/>
<feature type="domain" description="PPIase FKBP-type" evidence="15">
    <location>
        <begin position="168"/>
        <end position="255"/>
    </location>
</feature>
<keyword evidence="8 14" id="KW-0472">Membrane</keyword>
<evidence type="ECO:0000313" key="17">
    <source>
        <dbReference type="Proteomes" id="UP000314987"/>
    </source>
</evidence>
<feature type="transmembrane region" description="Helical" evidence="14">
    <location>
        <begin position="17"/>
        <end position="35"/>
    </location>
</feature>
<evidence type="ECO:0000256" key="9">
    <source>
        <dbReference type="ARBA" id="ARBA00023235"/>
    </source>
</evidence>
<evidence type="ECO:0000256" key="2">
    <source>
        <dbReference type="ARBA" id="ARBA00004167"/>
    </source>
</evidence>
<dbReference type="GO" id="GO:0016020">
    <property type="term" value="C:membrane"/>
    <property type="evidence" value="ECO:0007669"/>
    <property type="project" value="UniProtKB-SubCell"/>
</dbReference>
<feature type="transmembrane region" description="Helical" evidence="14">
    <location>
        <begin position="114"/>
        <end position="136"/>
    </location>
</feature>
<keyword evidence="7 12" id="KW-0697">Rotamase</keyword>
<comment type="function">
    <text evidence="10">PPIases accelerate the folding of proteins during protein synthesis.</text>
</comment>
<dbReference type="OrthoDB" id="1902587at2759"/>
<dbReference type="PANTHER" id="PTHR45779:SF2">
    <property type="entry name" value="PEPTIDYL-PROLYL CIS-TRANS ISOMERASE FKBP11"/>
    <property type="match status" value="1"/>
</dbReference>
<evidence type="ECO:0000259" key="15">
    <source>
        <dbReference type="PROSITE" id="PS50059"/>
    </source>
</evidence>
<evidence type="ECO:0000256" key="10">
    <source>
        <dbReference type="ARBA" id="ARBA00055986"/>
    </source>
</evidence>
<name>A0A4X2KDU2_VOMUR</name>
<reference evidence="17" key="1">
    <citation type="submission" date="2018-12" db="EMBL/GenBank/DDBJ databases">
        <authorList>
            <person name="Yazar S."/>
        </authorList>
    </citation>
    <scope>NUCLEOTIDE SEQUENCE [LARGE SCALE GENOMIC DNA]</scope>
</reference>
<reference evidence="16" key="2">
    <citation type="submission" date="2025-08" db="UniProtKB">
        <authorList>
            <consortium name="Ensembl"/>
        </authorList>
    </citation>
    <scope>IDENTIFICATION</scope>
</reference>
<dbReference type="AlphaFoldDB" id="A0A4X2KDU2"/>
<feature type="region of interest" description="Disordered" evidence="13">
    <location>
        <begin position="79"/>
        <end position="104"/>
    </location>
</feature>
<comment type="subcellular location">
    <subcellularLocation>
        <location evidence="2">Membrane</location>
        <topology evidence="2">Single-pass membrane protein</topology>
    </subcellularLocation>
</comment>
<keyword evidence="9 12" id="KW-0413">Isomerase</keyword>
<dbReference type="PROSITE" id="PS50059">
    <property type="entry name" value="FKBP_PPIASE"/>
    <property type="match status" value="1"/>
</dbReference>
<evidence type="ECO:0000256" key="5">
    <source>
        <dbReference type="ARBA" id="ARBA00022729"/>
    </source>
</evidence>
<dbReference type="STRING" id="29139.ENSVURP00010008236"/>
<keyword evidence="17" id="KW-1185">Reference proteome</keyword>
<accession>A0A4X2KDU2</accession>
<evidence type="ECO:0000256" key="4">
    <source>
        <dbReference type="ARBA" id="ARBA00022692"/>
    </source>
</evidence>
<evidence type="ECO:0000256" key="12">
    <source>
        <dbReference type="PROSITE-ProRule" id="PRU00277"/>
    </source>
</evidence>
<evidence type="ECO:0000313" key="16">
    <source>
        <dbReference type="Ensembl" id="ENSVURP00010008236.1"/>
    </source>
</evidence>
<dbReference type="GeneID" id="114029665"/>
<dbReference type="FunFam" id="3.10.50.40:FF:000048">
    <property type="entry name" value="Peptidylprolyl isomerase"/>
    <property type="match status" value="1"/>
</dbReference>
<sequence>MRPLTGNKPGLGVGQEATVICYCVLGWFFSFFLFLRGGEGPPHYRLLTGREAGSGHREGWRRRSPLRPILSCLAGAPRTLRSSSLPPPTPGSTTHCPRVPTGAHAPRPAMAPKLLLLQPPLLLLLLLLLGGTGSLAEPGDETESSIRTLQLEILVEPPEACSESAALGDTLHIHYTGSLEDGRIVDTSLTRDPLVIELGQKQVIPGLEQSLLDMCVGEKRRAIIPPHLAYGKRGFPPSIPGDAVLQFEVELVALVRASYWQKLVKTLFPLLGMCLVPALLGLIGYYLYSKASIPKISKKKLREEKKNKSKKK</sequence>
<gene>
    <name evidence="16" type="primary">FKBP11</name>
</gene>